<dbReference type="EMBL" id="CM023488">
    <property type="protein sequence ID" value="KAH6924773.1"/>
    <property type="molecule type" value="Genomic_DNA"/>
</dbReference>
<reference evidence="1" key="1">
    <citation type="submission" date="2020-05" db="EMBL/GenBank/DDBJ databases">
        <title>Large-scale comparative analyses of tick genomes elucidate their genetic diversity and vector capacities.</title>
        <authorList>
            <person name="Jia N."/>
            <person name="Wang J."/>
            <person name="Shi W."/>
            <person name="Du L."/>
            <person name="Sun Y."/>
            <person name="Zhan W."/>
            <person name="Jiang J."/>
            <person name="Wang Q."/>
            <person name="Zhang B."/>
            <person name="Ji P."/>
            <person name="Sakyi L.B."/>
            <person name="Cui X."/>
            <person name="Yuan T."/>
            <person name="Jiang B."/>
            <person name="Yang W."/>
            <person name="Lam T.T.-Y."/>
            <person name="Chang Q."/>
            <person name="Ding S."/>
            <person name="Wang X."/>
            <person name="Zhu J."/>
            <person name="Ruan X."/>
            <person name="Zhao L."/>
            <person name="Wei J."/>
            <person name="Que T."/>
            <person name="Du C."/>
            <person name="Cheng J."/>
            <person name="Dai P."/>
            <person name="Han X."/>
            <person name="Huang E."/>
            <person name="Gao Y."/>
            <person name="Liu J."/>
            <person name="Shao H."/>
            <person name="Ye R."/>
            <person name="Li L."/>
            <person name="Wei W."/>
            <person name="Wang X."/>
            <person name="Wang C."/>
            <person name="Yang T."/>
            <person name="Huo Q."/>
            <person name="Li W."/>
            <person name="Guo W."/>
            <person name="Chen H."/>
            <person name="Zhou L."/>
            <person name="Ni X."/>
            <person name="Tian J."/>
            <person name="Zhou Y."/>
            <person name="Sheng Y."/>
            <person name="Liu T."/>
            <person name="Pan Y."/>
            <person name="Xia L."/>
            <person name="Li J."/>
            <person name="Zhao F."/>
            <person name="Cao W."/>
        </authorList>
    </citation>
    <scope>NUCLEOTIDE SEQUENCE</scope>
    <source>
        <strain evidence="1">Hyas-2018</strain>
    </source>
</reference>
<accession>A0ACB7RQP7</accession>
<organism evidence="1 2">
    <name type="scientific">Hyalomma asiaticum</name>
    <name type="common">Tick</name>
    <dbReference type="NCBI Taxonomy" id="266040"/>
    <lineage>
        <taxon>Eukaryota</taxon>
        <taxon>Metazoa</taxon>
        <taxon>Ecdysozoa</taxon>
        <taxon>Arthropoda</taxon>
        <taxon>Chelicerata</taxon>
        <taxon>Arachnida</taxon>
        <taxon>Acari</taxon>
        <taxon>Parasitiformes</taxon>
        <taxon>Ixodida</taxon>
        <taxon>Ixodoidea</taxon>
        <taxon>Ixodidae</taxon>
        <taxon>Hyalomminae</taxon>
        <taxon>Hyalomma</taxon>
    </lineage>
</organism>
<protein>
    <submittedName>
        <fullName evidence="1">Uncharacterized protein</fullName>
    </submittedName>
</protein>
<comment type="caution">
    <text evidence="1">The sequence shown here is derived from an EMBL/GenBank/DDBJ whole genome shotgun (WGS) entry which is preliminary data.</text>
</comment>
<name>A0ACB7RQP7_HYAAI</name>
<keyword evidence="2" id="KW-1185">Reference proteome</keyword>
<proteinExistence type="predicted"/>
<sequence>MSFIGAESKRSHDEIAGHTVSSRFEDDVEMEDHGSPHRAKRHRYSLSSVLSSPPYKSTSCLLRGFNSPCLDLLHVTFLRQVPEVYICVNCRVIHARSARLSCGHTLCEPCLDTASRLRTPPRFSGEESSDEGAFNTCPIDGGHFVADLATTSFTGEALYKELVLCPNSEFGCPFRGELRCLQHHCQWNCRFVGGVFSGRQEASPKDNLSDCSGPPQPSTTVRQRKGKTAKRRLGGDDFAGICPIDGHPFNIEVEMPTFLGETVLKEMVFCPNRRFGCSFRDWSSIVVLFRGYRNQRQHTTSFIEAKVRCSPEDIPVPTDLRRFEDFRFCMENHGRQPTYPYPPTCFLTPPPDKSTSYVLRGFNSPYLDGVRIKFLRKVPCVFICSNCQVIHARGDDYAGICPIDGHPFNIEVEMPTFLGETVLSEMVFCPNTRFGCSFRGNHHHHRSEEERQSTAMLTNQEGLVNRTSSAVARSTAMVANKEDEQPQAASSGIGSGAASRSQQAVRRDLFKMLGPTRSCILISILVIAGLCAACLVVYVTQRVIYARIQEHQRIRQYLRDVLGESGPERYPGVPLPRQAFIFACQTEHCTKEGKHLRRNVAWSLDPCRDFHEYACSGDARRPSLREDALSHFLVEVRTVLGKWGQYRWTRRPPVHAKASQFFRACDSSKHNRETMEHDLAQYLRGVDRAHRLPEAWAAEVCRTLQLFPVFEVSVTQVSESPCIVLKEPDRLDGDAVLGMPTIVSRKHRKLVAKM</sequence>
<dbReference type="Proteomes" id="UP000821845">
    <property type="component" value="Chromosome 8"/>
</dbReference>
<gene>
    <name evidence="1" type="ORF">HPB50_024199</name>
</gene>
<evidence type="ECO:0000313" key="1">
    <source>
        <dbReference type="EMBL" id="KAH6924773.1"/>
    </source>
</evidence>
<evidence type="ECO:0000313" key="2">
    <source>
        <dbReference type="Proteomes" id="UP000821845"/>
    </source>
</evidence>